<gene>
    <name evidence="6" type="ORF">VNI00_013989</name>
</gene>
<dbReference type="Pfam" id="PF12937">
    <property type="entry name" value="F-box-like"/>
    <property type="match status" value="1"/>
</dbReference>
<dbReference type="Proteomes" id="UP001383192">
    <property type="component" value="Unassembled WGS sequence"/>
</dbReference>
<keyword evidence="1 3" id="KW-0853">WD repeat</keyword>
<feature type="region of interest" description="Disordered" evidence="4">
    <location>
        <begin position="642"/>
        <end position="677"/>
    </location>
</feature>
<feature type="repeat" description="WD" evidence="3">
    <location>
        <begin position="390"/>
        <end position="413"/>
    </location>
</feature>
<dbReference type="GO" id="GO:0043130">
    <property type="term" value="F:ubiquitin binding"/>
    <property type="evidence" value="ECO:0007669"/>
    <property type="project" value="TreeGrafter"/>
</dbReference>
<feature type="compositionally biased region" description="Acidic residues" evidence="4">
    <location>
        <begin position="355"/>
        <end position="367"/>
    </location>
</feature>
<dbReference type="InterPro" id="IPR020472">
    <property type="entry name" value="WD40_PAC1"/>
</dbReference>
<dbReference type="GO" id="GO:0010992">
    <property type="term" value="P:ubiquitin recycling"/>
    <property type="evidence" value="ECO:0007669"/>
    <property type="project" value="TreeGrafter"/>
</dbReference>
<dbReference type="SMART" id="SM00320">
    <property type="entry name" value="WD40"/>
    <property type="match status" value="7"/>
</dbReference>
<evidence type="ECO:0000256" key="3">
    <source>
        <dbReference type="PROSITE-ProRule" id="PRU00221"/>
    </source>
</evidence>
<sequence>MHSNGPNTPTLFIPIESPPTPAPSPSPSLSLVASKSLANTTNAKARLSIIDTFLSLCTPSELHYINDSIDALLKRDFLRDLPVELSLRILEFVAHDKPQDLCQVAAVSRWWNGLVMGDLGESLWRGMCIEWGWGIDAFGYEASYSRKGKGKEPLQEMERYANLPMDPALEWLADRKRKGRTESMSEQDSDERRPSWRERFRYFYSIRNNYLSHNGGNLLRTHRISLSSSSSAADSVVTSLALNNDWVVVGLANNRIHVFSAKTGVLSRTLVGHQGGVWGIGLVSASEQKKPSKESTPPGSSSSSRPSPKSRHSEYTRKGNQQREFIDPLDSAESHPTSSHSPYVPPSIKVALGLSDEEEDPEADTDIEPGPWIPSEPSNTSRGFGQPNALVVSGACDRCVKVWDVASGFCIYTLYGHTSTVRCLRVLHEAPIAVTGSRDTMLKVWDIKHGRLLHTLAGHADSIRSLDVVSRCKGKQWEAVAASGSYDRTVRIWSLSPAGATCKKVLTGHFSQVYSVVISVEKDGKMKVISGALDTSVRVWDVNGDCLALLQGHSALVCHLQVISPLPGHEDEETIVASASSTGTVILYSLLTYLPLPNMKLVAHEGSVTSIQVDRWRRWMITAGNDGHVLVWDLKDGSSREFGGAGSSGRDAYDTETAQPTSTSTGRTGGSRRSRRNSKNVGAECIWKVGFSEGGEVCALMMKKDGKTVMEFWDMRGR</sequence>
<dbReference type="InterPro" id="IPR015943">
    <property type="entry name" value="WD40/YVTN_repeat-like_dom_sf"/>
</dbReference>
<dbReference type="InterPro" id="IPR001810">
    <property type="entry name" value="F-box_dom"/>
</dbReference>
<feature type="region of interest" description="Disordered" evidence="4">
    <location>
        <begin position="355"/>
        <end position="381"/>
    </location>
</feature>
<evidence type="ECO:0000256" key="1">
    <source>
        <dbReference type="ARBA" id="ARBA00022574"/>
    </source>
</evidence>
<dbReference type="PANTHER" id="PTHR19849">
    <property type="entry name" value="PHOSPHOLIPASE A-2-ACTIVATING PROTEIN"/>
    <property type="match status" value="1"/>
</dbReference>
<organism evidence="6 7">
    <name type="scientific">Paramarasmius palmivorus</name>
    <dbReference type="NCBI Taxonomy" id="297713"/>
    <lineage>
        <taxon>Eukaryota</taxon>
        <taxon>Fungi</taxon>
        <taxon>Dikarya</taxon>
        <taxon>Basidiomycota</taxon>
        <taxon>Agaricomycotina</taxon>
        <taxon>Agaricomycetes</taxon>
        <taxon>Agaricomycetidae</taxon>
        <taxon>Agaricales</taxon>
        <taxon>Marasmiineae</taxon>
        <taxon>Marasmiaceae</taxon>
        <taxon>Paramarasmius</taxon>
    </lineage>
</organism>
<evidence type="ECO:0000313" key="6">
    <source>
        <dbReference type="EMBL" id="KAK7030879.1"/>
    </source>
</evidence>
<dbReference type="Pfam" id="PF00400">
    <property type="entry name" value="WD40"/>
    <property type="match status" value="4"/>
</dbReference>
<feature type="compositionally biased region" description="Polar residues" evidence="4">
    <location>
        <begin position="1"/>
        <end position="10"/>
    </location>
</feature>
<name>A0AAW0BXF3_9AGAR</name>
<dbReference type="PRINTS" id="PR00320">
    <property type="entry name" value="GPROTEINBRPT"/>
</dbReference>
<dbReference type="Gene3D" id="1.20.1280.50">
    <property type="match status" value="1"/>
</dbReference>
<dbReference type="PROSITE" id="PS00678">
    <property type="entry name" value="WD_REPEATS_1"/>
    <property type="match status" value="3"/>
</dbReference>
<dbReference type="InterPro" id="IPR036047">
    <property type="entry name" value="F-box-like_dom_sf"/>
</dbReference>
<dbReference type="InterPro" id="IPR036322">
    <property type="entry name" value="WD40_repeat_dom_sf"/>
</dbReference>
<evidence type="ECO:0000256" key="2">
    <source>
        <dbReference type="ARBA" id="ARBA00022737"/>
    </source>
</evidence>
<feature type="repeat" description="WD" evidence="3">
    <location>
        <begin position="414"/>
        <end position="455"/>
    </location>
</feature>
<keyword evidence="2" id="KW-0677">Repeat</keyword>
<dbReference type="InterPro" id="IPR001680">
    <property type="entry name" value="WD40_rpt"/>
</dbReference>
<proteinExistence type="predicted"/>
<evidence type="ECO:0000259" key="5">
    <source>
        <dbReference type="Pfam" id="PF12937"/>
    </source>
</evidence>
<dbReference type="GO" id="GO:0005634">
    <property type="term" value="C:nucleus"/>
    <property type="evidence" value="ECO:0007669"/>
    <property type="project" value="TreeGrafter"/>
</dbReference>
<feature type="repeat" description="WD" evidence="3">
    <location>
        <begin position="601"/>
        <end position="642"/>
    </location>
</feature>
<dbReference type="EMBL" id="JAYKXP010000074">
    <property type="protein sequence ID" value="KAK7030879.1"/>
    <property type="molecule type" value="Genomic_DNA"/>
</dbReference>
<dbReference type="GO" id="GO:0005737">
    <property type="term" value="C:cytoplasm"/>
    <property type="evidence" value="ECO:0007669"/>
    <property type="project" value="TreeGrafter"/>
</dbReference>
<protein>
    <recommendedName>
        <fullName evidence="5">F-box domain-containing protein</fullName>
    </recommendedName>
</protein>
<evidence type="ECO:0000313" key="7">
    <source>
        <dbReference type="Proteomes" id="UP001383192"/>
    </source>
</evidence>
<dbReference type="PANTHER" id="PTHR19849:SF1">
    <property type="entry name" value="F-BOX_WD REPEAT-CONTAINING PROTEIN 7"/>
    <property type="match status" value="1"/>
</dbReference>
<dbReference type="CDD" id="cd00200">
    <property type="entry name" value="WD40"/>
    <property type="match status" value="1"/>
</dbReference>
<feature type="compositionally biased region" description="Low complexity" evidence="4">
    <location>
        <begin position="294"/>
        <end position="307"/>
    </location>
</feature>
<feature type="domain" description="F-box" evidence="5">
    <location>
        <begin position="79"/>
        <end position="129"/>
    </location>
</feature>
<feature type="repeat" description="WD" evidence="3">
    <location>
        <begin position="506"/>
        <end position="543"/>
    </location>
</feature>
<evidence type="ECO:0000256" key="4">
    <source>
        <dbReference type="SAM" id="MobiDB-lite"/>
    </source>
</evidence>
<feature type="region of interest" description="Disordered" evidence="4">
    <location>
        <begin position="285"/>
        <end position="323"/>
    </location>
</feature>
<dbReference type="Gene3D" id="2.130.10.10">
    <property type="entry name" value="YVTN repeat-like/Quinoprotein amine dehydrogenase"/>
    <property type="match status" value="3"/>
</dbReference>
<dbReference type="PROSITE" id="PS50294">
    <property type="entry name" value="WD_REPEATS_REGION"/>
    <property type="match status" value="3"/>
</dbReference>
<feature type="region of interest" description="Disordered" evidence="4">
    <location>
        <begin position="1"/>
        <end position="28"/>
    </location>
</feature>
<comment type="caution">
    <text evidence="6">The sequence shown here is derived from an EMBL/GenBank/DDBJ whole genome shotgun (WGS) entry which is preliminary data.</text>
</comment>
<dbReference type="SUPFAM" id="SSF81383">
    <property type="entry name" value="F-box domain"/>
    <property type="match status" value="1"/>
</dbReference>
<dbReference type="GO" id="GO:0043161">
    <property type="term" value="P:proteasome-mediated ubiquitin-dependent protein catabolic process"/>
    <property type="evidence" value="ECO:0007669"/>
    <property type="project" value="TreeGrafter"/>
</dbReference>
<dbReference type="SUPFAM" id="SSF50978">
    <property type="entry name" value="WD40 repeat-like"/>
    <property type="match status" value="1"/>
</dbReference>
<reference evidence="6 7" key="1">
    <citation type="submission" date="2024-01" db="EMBL/GenBank/DDBJ databases">
        <title>A draft genome for a cacao thread blight-causing isolate of Paramarasmius palmivorus.</title>
        <authorList>
            <person name="Baruah I.K."/>
            <person name="Bukari Y."/>
            <person name="Amoako-Attah I."/>
            <person name="Meinhardt L.W."/>
            <person name="Bailey B.A."/>
            <person name="Cohen S.P."/>
        </authorList>
    </citation>
    <scope>NUCLEOTIDE SEQUENCE [LARGE SCALE GENOMIC DNA]</scope>
    <source>
        <strain evidence="6 7">GH-12</strain>
    </source>
</reference>
<accession>A0AAW0BXF3</accession>
<feature type="repeat" description="WD" evidence="3">
    <location>
        <begin position="456"/>
        <end position="496"/>
    </location>
</feature>
<dbReference type="PROSITE" id="PS50082">
    <property type="entry name" value="WD_REPEATS_2"/>
    <property type="match status" value="5"/>
</dbReference>
<feature type="compositionally biased region" description="Pro residues" evidence="4">
    <location>
        <begin position="16"/>
        <end position="26"/>
    </location>
</feature>
<keyword evidence="7" id="KW-1185">Reference proteome</keyword>
<dbReference type="AlphaFoldDB" id="A0AAW0BXF3"/>
<dbReference type="InterPro" id="IPR019775">
    <property type="entry name" value="WD40_repeat_CS"/>
</dbReference>